<proteinExistence type="predicted"/>
<dbReference type="EnsemblPlants" id="AUR62016930-RA">
    <property type="protein sequence ID" value="AUR62016930-RA:cds"/>
    <property type="gene ID" value="AUR62016930"/>
</dbReference>
<dbReference type="Proteomes" id="UP000596660">
    <property type="component" value="Unplaced"/>
</dbReference>
<sequence length="256" mass="27463">MAVDDDMCSDGMQCTDHPYRTTSPSGGICAFCLQDKLDHSTTTSRPRIPFLLTQKKKKKALGLVPPSDDVQSSSFSANNSVLKRSKSSATPRSARFLEDFSPRRRGFWSFLHISNTHHKKPTTIVTPSATTTAPPENTTEAATSAAVVVMDETDESPNSSGGASNTASFGRKVSRSRSVGCGSRSFSGDFFERISTGFGDCTLRRVESHREGSKHRHSTSRAAGDTVREKVRCGGLFGGLIVTSSSSSTTSSSSSY</sequence>
<evidence type="ECO:0000256" key="1">
    <source>
        <dbReference type="SAM" id="MobiDB-lite"/>
    </source>
</evidence>
<feature type="region of interest" description="Disordered" evidence="1">
    <location>
        <begin position="206"/>
        <end position="227"/>
    </location>
</feature>
<feature type="region of interest" description="Disordered" evidence="1">
    <location>
        <begin position="62"/>
        <end position="88"/>
    </location>
</feature>
<feature type="compositionally biased region" description="Polar residues" evidence="1">
    <location>
        <begin position="156"/>
        <end position="167"/>
    </location>
</feature>
<evidence type="ECO:0000313" key="3">
    <source>
        <dbReference type="Proteomes" id="UP000596660"/>
    </source>
</evidence>
<dbReference type="Gramene" id="AUR62016930-RA">
    <property type="protein sequence ID" value="AUR62016930-RA:cds"/>
    <property type="gene ID" value="AUR62016930"/>
</dbReference>
<dbReference type="PANTHER" id="PTHR34460:SF2">
    <property type="entry name" value="OS04G0405500 PROTEIN"/>
    <property type="match status" value="1"/>
</dbReference>
<reference evidence="2" key="1">
    <citation type="journal article" date="2017" name="Nature">
        <title>The genome of Chenopodium quinoa.</title>
        <authorList>
            <person name="Jarvis D.E."/>
            <person name="Ho Y.S."/>
            <person name="Lightfoot D.J."/>
            <person name="Schmoeckel S.M."/>
            <person name="Li B."/>
            <person name="Borm T.J.A."/>
            <person name="Ohyanagi H."/>
            <person name="Mineta K."/>
            <person name="Michell C.T."/>
            <person name="Saber N."/>
            <person name="Kharbatia N.M."/>
            <person name="Rupper R.R."/>
            <person name="Sharp A.R."/>
            <person name="Dally N."/>
            <person name="Boughton B.A."/>
            <person name="Woo Y.H."/>
            <person name="Gao G."/>
            <person name="Schijlen E.G.W.M."/>
            <person name="Guo X."/>
            <person name="Momin A.A."/>
            <person name="Negrao S."/>
            <person name="Al-Babili S."/>
            <person name="Gehring C."/>
            <person name="Roessner U."/>
            <person name="Jung C."/>
            <person name="Murphy K."/>
            <person name="Arold S.T."/>
            <person name="Gojobori T."/>
            <person name="van der Linden C.G."/>
            <person name="van Loo E.N."/>
            <person name="Jellen E.N."/>
            <person name="Maughan P.J."/>
            <person name="Tester M."/>
        </authorList>
    </citation>
    <scope>NUCLEOTIDE SEQUENCE [LARGE SCALE GENOMIC DNA]</scope>
    <source>
        <strain evidence="2">cv. PI 614886</strain>
    </source>
</reference>
<evidence type="ECO:0000313" key="2">
    <source>
        <dbReference type="EnsemblPlants" id="AUR62016930-RA:cds"/>
    </source>
</evidence>
<accession>A0A803LPQ1</accession>
<feature type="compositionally biased region" description="Low complexity" evidence="1">
    <location>
        <begin position="168"/>
        <end position="181"/>
    </location>
</feature>
<feature type="compositionally biased region" description="Polar residues" evidence="1">
    <location>
        <begin position="69"/>
        <end position="88"/>
    </location>
</feature>
<dbReference type="OMA" id="HVIMEED"/>
<keyword evidence="3" id="KW-1185">Reference proteome</keyword>
<name>A0A803LPQ1_CHEQI</name>
<dbReference type="PANTHER" id="PTHR34460">
    <property type="entry name" value="VITELLOGENIN-LIKE PROTEIN"/>
    <property type="match status" value="1"/>
</dbReference>
<feature type="region of interest" description="Disordered" evidence="1">
    <location>
        <begin position="152"/>
        <end position="181"/>
    </location>
</feature>
<organism evidence="2 3">
    <name type="scientific">Chenopodium quinoa</name>
    <name type="common">Quinoa</name>
    <dbReference type="NCBI Taxonomy" id="63459"/>
    <lineage>
        <taxon>Eukaryota</taxon>
        <taxon>Viridiplantae</taxon>
        <taxon>Streptophyta</taxon>
        <taxon>Embryophyta</taxon>
        <taxon>Tracheophyta</taxon>
        <taxon>Spermatophyta</taxon>
        <taxon>Magnoliopsida</taxon>
        <taxon>eudicotyledons</taxon>
        <taxon>Gunneridae</taxon>
        <taxon>Pentapetalae</taxon>
        <taxon>Caryophyllales</taxon>
        <taxon>Chenopodiaceae</taxon>
        <taxon>Chenopodioideae</taxon>
        <taxon>Atripliceae</taxon>
        <taxon>Chenopodium</taxon>
    </lineage>
</organism>
<reference evidence="2" key="2">
    <citation type="submission" date="2021-03" db="UniProtKB">
        <authorList>
            <consortium name="EnsemblPlants"/>
        </authorList>
    </citation>
    <scope>IDENTIFICATION</scope>
</reference>
<dbReference type="AlphaFoldDB" id="A0A803LPQ1"/>
<protein>
    <submittedName>
        <fullName evidence="2">Uncharacterized protein</fullName>
    </submittedName>
</protein>